<accession>A0A2L2SMN2</accession>
<name>A0A2L2SMN2_9HYPO</name>
<organism evidence="1 2">
    <name type="scientific">Fusarium venenatum</name>
    <dbReference type="NCBI Taxonomy" id="56646"/>
    <lineage>
        <taxon>Eukaryota</taxon>
        <taxon>Fungi</taxon>
        <taxon>Dikarya</taxon>
        <taxon>Ascomycota</taxon>
        <taxon>Pezizomycotina</taxon>
        <taxon>Sordariomycetes</taxon>
        <taxon>Hypocreomycetidae</taxon>
        <taxon>Hypocreales</taxon>
        <taxon>Nectriaceae</taxon>
        <taxon>Fusarium</taxon>
    </lineage>
</organism>
<keyword evidence="2" id="KW-1185">Reference proteome</keyword>
<protein>
    <submittedName>
        <fullName evidence="1">Uncharacterized protein</fullName>
    </submittedName>
</protein>
<reference evidence="2" key="1">
    <citation type="submission" date="2014-10" db="EMBL/GenBank/DDBJ databases">
        <authorList>
            <person name="King R."/>
        </authorList>
    </citation>
    <scope>NUCLEOTIDE SEQUENCE [LARGE SCALE GENOMIC DNA]</scope>
    <source>
        <strain evidence="2">A3/5</strain>
    </source>
</reference>
<dbReference type="EMBL" id="LN649232">
    <property type="protein sequence ID" value="CEI38494.1"/>
    <property type="molecule type" value="Genomic_DNA"/>
</dbReference>
<dbReference type="Proteomes" id="UP000245910">
    <property type="component" value="Chromosome IIII"/>
</dbReference>
<evidence type="ECO:0000313" key="1">
    <source>
        <dbReference type="EMBL" id="CEI38494.1"/>
    </source>
</evidence>
<evidence type="ECO:0000313" key="2">
    <source>
        <dbReference type="Proteomes" id="UP000245910"/>
    </source>
</evidence>
<dbReference type="AlphaFoldDB" id="A0A2L2SMN2"/>
<proteinExistence type="predicted"/>
<sequence>MTHGALSAPGKGASTVWIGADEQQGSCWRLHSPQKWKCRMYLVPEEGLYNGLSQQPTNFTSRRTGGFEPCMTHGVEV</sequence>